<dbReference type="InterPro" id="IPR019734">
    <property type="entry name" value="TPR_rpt"/>
</dbReference>
<dbReference type="PANTHER" id="PTHR43081">
    <property type="entry name" value="ADENYLATE CYCLASE, TERMINAL-DIFFERENTIATION SPECIFIC-RELATED"/>
    <property type="match status" value="1"/>
</dbReference>
<evidence type="ECO:0000313" key="3">
    <source>
        <dbReference type="Proteomes" id="UP001556098"/>
    </source>
</evidence>
<dbReference type="EMBL" id="JBFNXX010000009">
    <property type="protein sequence ID" value="MEW9920648.1"/>
    <property type="molecule type" value="Genomic_DNA"/>
</dbReference>
<dbReference type="InterPro" id="IPR011990">
    <property type="entry name" value="TPR-like_helical_dom_sf"/>
</dbReference>
<name>A0ABV3RNU9_9RHOB</name>
<reference evidence="2 3" key="1">
    <citation type="submission" date="2024-07" db="EMBL/GenBank/DDBJ databases">
        <title>Marimonas sp.nov., isolated from tidal-flat sediment.</title>
        <authorList>
            <person name="Jayan J.N."/>
            <person name="Lee S.S."/>
        </authorList>
    </citation>
    <scope>NUCLEOTIDE SEQUENCE [LARGE SCALE GENOMIC DNA]</scope>
    <source>
        <strain evidence="2 3">MJW-29</strain>
    </source>
</reference>
<keyword evidence="3" id="KW-1185">Reference proteome</keyword>
<comment type="caution">
    <text evidence="2">The sequence shown here is derived from an EMBL/GenBank/DDBJ whole genome shotgun (WGS) entry which is preliminary data.</text>
</comment>
<dbReference type="Pfam" id="PF00211">
    <property type="entry name" value="Guanylate_cyc"/>
    <property type="match status" value="1"/>
</dbReference>
<dbReference type="GO" id="GO:0016779">
    <property type="term" value="F:nucleotidyltransferase activity"/>
    <property type="evidence" value="ECO:0007669"/>
    <property type="project" value="UniProtKB-KW"/>
</dbReference>
<dbReference type="Proteomes" id="UP001556098">
    <property type="component" value="Unassembled WGS sequence"/>
</dbReference>
<dbReference type="InterPro" id="IPR050697">
    <property type="entry name" value="Adenylyl/Guanylyl_Cyclase_3/4"/>
</dbReference>
<evidence type="ECO:0000313" key="2">
    <source>
        <dbReference type="EMBL" id="MEW9920648.1"/>
    </source>
</evidence>
<dbReference type="PANTHER" id="PTHR43081:SF19">
    <property type="entry name" value="PH-SENSITIVE ADENYLATE CYCLASE RV1264"/>
    <property type="match status" value="1"/>
</dbReference>
<protein>
    <submittedName>
        <fullName evidence="2">Adenylate/guanylate cyclase domain-containing protein</fullName>
        <ecNumber evidence="2">2.7.7.-</ecNumber>
    </submittedName>
</protein>
<proteinExistence type="predicted"/>
<gene>
    <name evidence="2" type="ORF">AB2B41_13610</name>
</gene>
<organism evidence="2 3">
    <name type="scientific">Sulfitobacter sediminis</name>
    <dbReference type="NCBI Taxonomy" id="3234186"/>
    <lineage>
        <taxon>Bacteria</taxon>
        <taxon>Pseudomonadati</taxon>
        <taxon>Pseudomonadota</taxon>
        <taxon>Alphaproteobacteria</taxon>
        <taxon>Rhodobacterales</taxon>
        <taxon>Roseobacteraceae</taxon>
        <taxon>Sulfitobacter</taxon>
    </lineage>
</organism>
<dbReference type="Gene3D" id="3.30.70.1230">
    <property type="entry name" value="Nucleotide cyclase"/>
    <property type="match status" value="1"/>
</dbReference>
<dbReference type="CDD" id="cd07302">
    <property type="entry name" value="CHD"/>
    <property type="match status" value="1"/>
</dbReference>
<dbReference type="SUPFAM" id="SSF48452">
    <property type="entry name" value="TPR-like"/>
    <property type="match status" value="1"/>
</dbReference>
<keyword evidence="2" id="KW-0808">Transferase</keyword>
<dbReference type="RefSeq" id="WP_367878344.1">
    <property type="nucleotide sequence ID" value="NZ_JBFNXX010000009.1"/>
</dbReference>
<dbReference type="PROSITE" id="PS50125">
    <property type="entry name" value="GUANYLATE_CYCLASE_2"/>
    <property type="match status" value="1"/>
</dbReference>
<dbReference type="Pfam" id="PF14559">
    <property type="entry name" value="TPR_19"/>
    <property type="match status" value="1"/>
</dbReference>
<dbReference type="Gene3D" id="1.25.40.10">
    <property type="entry name" value="Tetratricopeptide repeat domain"/>
    <property type="match status" value="1"/>
</dbReference>
<dbReference type="InterPro" id="IPR001054">
    <property type="entry name" value="A/G_cyclase"/>
</dbReference>
<dbReference type="Pfam" id="PF13181">
    <property type="entry name" value="TPR_8"/>
    <property type="match status" value="1"/>
</dbReference>
<dbReference type="InterPro" id="IPR029787">
    <property type="entry name" value="Nucleotide_cyclase"/>
</dbReference>
<dbReference type="EC" id="2.7.7.-" evidence="2"/>
<dbReference type="SMART" id="SM00028">
    <property type="entry name" value="TPR"/>
    <property type="match status" value="3"/>
</dbReference>
<evidence type="ECO:0000259" key="1">
    <source>
        <dbReference type="PROSITE" id="PS50125"/>
    </source>
</evidence>
<keyword evidence="2" id="KW-0548">Nucleotidyltransferase</keyword>
<dbReference type="SUPFAM" id="SSF55073">
    <property type="entry name" value="Nucleotide cyclase"/>
    <property type="match status" value="1"/>
</dbReference>
<accession>A0ABV3RNU9</accession>
<feature type="domain" description="Guanylate cyclase" evidence="1">
    <location>
        <begin position="28"/>
        <end position="143"/>
    </location>
</feature>
<sequence length="651" mass="71132">MSNAQTYCDTRGGLGVNENAGIIRREVAILYGDVVGYSRLMDFDETRTFARLRDCMNHHWRPLIQDHGGKIVGTGGDSMFVEFAQADQAADCATQIQSRMQEVNEGLDDSDRFVLRIGVNFGEVMDSGDDLFGAVVNVAARLQELTEPGGVLIAESVLARLSPDKAEQFSPAGSRRLKNIADPVPVHRWRRGAPEPLHGGRMLAVASEAAAGLASGLGRLFRRTARSTPRAKEAAEAAGHLDAALASPGVMVMPFAVLGQTPDDQILANGMTEEIITMLGQQANLRTLSRGDSFAHRHGTDAGAAEMRERYGVGYLLEGSTRQAQQEFLCTVRLLETETEQVVWTERYRRPLADVFDVQLEIAERVALAIQSTVTRQEGFRIRSRPPDNLAAWQLVVQANHELFERMNSASLHRAEELLRAAVATDPDYADAWALLALTIAGEVAGGYAKDPEARDIEAISLADAALDMAPNDATVLGNVAAAKAHLGHGQEGLRLIERALQLAPHYTPFHQTKAVALAQSNRPKEAIPILERIVEASPHDLQRHMNLFILAVAYAASGRRADAMATAQKAIELDPTWHQPHIFIAMMSGMQGKLGVAAAKFAEGRQLEPELTLTGYEYFFKKSSAPITKPMLMLVRKLWRDSDRLLAEAA</sequence>